<keyword evidence="7 15" id="KW-0067">ATP-binding</keyword>
<feature type="transmembrane region" description="Helical" evidence="10">
    <location>
        <begin position="296"/>
        <end position="317"/>
    </location>
</feature>
<evidence type="ECO:0000256" key="6">
    <source>
        <dbReference type="ARBA" id="ARBA00022801"/>
    </source>
</evidence>
<reference evidence="15 17" key="1">
    <citation type="submission" date="2006-04" db="EMBL/GenBank/DDBJ databases">
        <authorList>
            <person name="Nierman W.C."/>
        </authorList>
    </citation>
    <scope>NUCLEOTIDE SEQUENCE [LARGE SCALE GENOMIC DNA]</scope>
    <source>
        <strain evidence="15 17">DW4/3-1</strain>
    </source>
</reference>
<feature type="domain" description="ABC transmembrane type-1" evidence="12">
    <location>
        <begin position="189"/>
        <end position="468"/>
    </location>
</feature>
<dbReference type="InterPro" id="IPR003439">
    <property type="entry name" value="ABC_transporter-like_ATP-bd"/>
</dbReference>
<dbReference type="GO" id="GO:0008233">
    <property type="term" value="F:peptidase activity"/>
    <property type="evidence" value="ECO:0007669"/>
    <property type="project" value="InterPro"/>
</dbReference>
<evidence type="ECO:0000256" key="4">
    <source>
        <dbReference type="ARBA" id="ARBA00022692"/>
    </source>
</evidence>
<evidence type="ECO:0000313" key="14">
    <source>
        <dbReference type="EMBL" id="ADO71064.1"/>
    </source>
</evidence>
<dbReference type="InterPro" id="IPR011527">
    <property type="entry name" value="ABC1_TM_dom"/>
</dbReference>
<dbReference type="SMART" id="SM00382">
    <property type="entry name" value="AAA"/>
    <property type="match status" value="1"/>
</dbReference>
<dbReference type="GO" id="GO:0005886">
    <property type="term" value="C:plasma membrane"/>
    <property type="evidence" value="ECO:0007669"/>
    <property type="project" value="UniProtKB-SubCell"/>
</dbReference>
<keyword evidence="3" id="KW-1003">Cell membrane</keyword>
<dbReference type="SUPFAM" id="SSF90123">
    <property type="entry name" value="ABC transporter transmembrane region"/>
    <property type="match status" value="1"/>
</dbReference>
<dbReference type="CDD" id="cd18779">
    <property type="entry name" value="ABC_6TM_T1SS_like"/>
    <property type="match status" value="1"/>
</dbReference>
<feature type="transmembrane region" description="Helical" evidence="10">
    <location>
        <begin position="439"/>
        <end position="460"/>
    </location>
</feature>
<dbReference type="eggNOG" id="COG3271">
    <property type="taxonomic scope" value="Bacteria"/>
</dbReference>
<keyword evidence="9 10" id="KW-0472">Membrane</keyword>
<dbReference type="Gene3D" id="3.40.50.300">
    <property type="entry name" value="P-loop containing nucleotide triphosphate hydrolases"/>
    <property type="match status" value="1"/>
</dbReference>
<feature type="domain" description="Peptidase C39" evidence="13">
    <location>
        <begin position="37"/>
        <end position="156"/>
    </location>
</feature>
<protein>
    <submittedName>
        <fullName evidence="14">Antibiotic ABC transporter, permease/ATP-binding protein</fullName>
    </submittedName>
    <submittedName>
        <fullName evidence="15">Cyclolysin secretion/processing ATP-binding protein CyaB</fullName>
        <ecNumber evidence="15">3.4.22.-</ecNumber>
    </submittedName>
</protein>
<dbReference type="MEROPS" id="C39.005"/>
<keyword evidence="5" id="KW-0547">Nucleotide-binding</keyword>
<dbReference type="OrthoDB" id="9772049at2"/>
<evidence type="ECO:0000256" key="7">
    <source>
        <dbReference type="ARBA" id="ARBA00022840"/>
    </source>
</evidence>
<dbReference type="GO" id="GO:0016887">
    <property type="term" value="F:ATP hydrolysis activity"/>
    <property type="evidence" value="ECO:0007669"/>
    <property type="project" value="InterPro"/>
</dbReference>
<keyword evidence="6 15" id="KW-0378">Hydrolase</keyword>
<dbReference type="Proteomes" id="UP000001351">
    <property type="component" value="Chromosome"/>
</dbReference>
<dbReference type="FunFam" id="3.40.50.300:FF:000299">
    <property type="entry name" value="ABC transporter ATP-binding protein/permease"/>
    <property type="match status" value="1"/>
</dbReference>
<dbReference type="InterPro" id="IPR005074">
    <property type="entry name" value="Peptidase_C39"/>
</dbReference>
<dbReference type="InterPro" id="IPR036640">
    <property type="entry name" value="ABC1_TM_sf"/>
</dbReference>
<dbReference type="AlphaFoldDB" id="Q093R5"/>
<dbReference type="SUPFAM" id="SSF52540">
    <property type="entry name" value="P-loop containing nucleoside triphosphate hydrolases"/>
    <property type="match status" value="1"/>
</dbReference>
<keyword evidence="16" id="KW-1185">Reference proteome</keyword>
<dbReference type="InterPro" id="IPR027417">
    <property type="entry name" value="P-loop_NTPase"/>
</dbReference>
<dbReference type="PROSITE" id="PS00211">
    <property type="entry name" value="ABC_TRANSPORTER_1"/>
    <property type="match status" value="1"/>
</dbReference>
<dbReference type="STRING" id="378806.STAUR_3272"/>
<dbReference type="Proteomes" id="UP000032702">
    <property type="component" value="Unassembled WGS sequence"/>
</dbReference>
<comment type="subcellular location">
    <subcellularLocation>
        <location evidence="1">Cell membrane</location>
        <topology evidence="1">Multi-pass membrane protein</topology>
    </subcellularLocation>
</comment>
<dbReference type="KEGG" id="sur:STAUR_3272"/>
<evidence type="ECO:0000259" key="12">
    <source>
        <dbReference type="PROSITE" id="PS50929"/>
    </source>
</evidence>
<evidence type="ECO:0000256" key="3">
    <source>
        <dbReference type="ARBA" id="ARBA00022475"/>
    </source>
</evidence>
<dbReference type="Gene3D" id="3.90.70.10">
    <property type="entry name" value="Cysteine proteinases"/>
    <property type="match status" value="1"/>
</dbReference>
<proteinExistence type="predicted"/>
<evidence type="ECO:0000313" key="15">
    <source>
        <dbReference type="EMBL" id="EAU66989.1"/>
    </source>
</evidence>
<feature type="transmembrane region" description="Helical" evidence="10">
    <location>
        <begin position="222"/>
        <end position="243"/>
    </location>
</feature>
<evidence type="ECO:0000256" key="8">
    <source>
        <dbReference type="ARBA" id="ARBA00022989"/>
    </source>
</evidence>
<dbReference type="EMBL" id="CP002271">
    <property type="protein sequence ID" value="ADO71064.1"/>
    <property type="molecule type" value="Genomic_DNA"/>
</dbReference>
<evidence type="ECO:0000313" key="17">
    <source>
        <dbReference type="Proteomes" id="UP000032702"/>
    </source>
</evidence>
<evidence type="ECO:0000256" key="2">
    <source>
        <dbReference type="ARBA" id="ARBA00022448"/>
    </source>
</evidence>
<keyword evidence="2" id="KW-0813">Transport</keyword>
<evidence type="ECO:0000256" key="1">
    <source>
        <dbReference type="ARBA" id="ARBA00004651"/>
    </source>
</evidence>
<dbReference type="GO" id="GO:0006508">
    <property type="term" value="P:proteolysis"/>
    <property type="evidence" value="ECO:0007669"/>
    <property type="project" value="InterPro"/>
</dbReference>
<dbReference type="InterPro" id="IPR017871">
    <property type="entry name" value="ABC_transporter-like_CS"/>
</dbReference>
<reference evidence="14 16" key="2">
    <citation type="journal article" date="2011" name="Mol. Biol. Evol.">
        <title>Comparative genomic analysis of fruiting body formation in Myxococcales.</title>
        <authorList>
            <person name="Huntley S."/>
            <person name="Hamann N."/>
            <person name="Wegener-Feldbrugge S."/>
            <person name="Treuner-Lange A."/>
            <person name="Kube M."/>
            <person name="Reinhardt R."/>
            <person name="Klages S."/>
            <person name="Muller R."/>
            <person name="Ronning C.M."/>
            <person name="Nierman W.C."/>
            <person name="Sogaard-Andersen L."/>
        </authorList>
    </citation>
    <scope>NUCLEOTIDE SEQUENCE [LARGE SCALE GENOMIC DNA]</scope>
    <source>
        <strain evidence="14 16">DW4/3-1</strain>
    </source>
</reference>
<dbReference type="PROSITE" id="PS50893">
    <property type="entry name" value="ABC_TRANSPORTER_2"/>
    <property type="match status" value="1"/>
</dbReference>
<dbReference type="Gene3D" id="1.20.1560.10">
    <property type="entry name" value="ABC transporter type 1, transmembrane domain"/>
    <property type="match status" value="1"/>
</dbReference>
<organism evidence="15 17">
    <name type="scientific">Stigmatella aurantiaca (strain DW4/3-1)</name>
    <dbReference type="NCBI Taxonomy" id="378806"/>
    <lineage>
        <taxon>Bacteria</taxon>
        <taxon>Pseudomonadati</taxon>
        <taxon>Myxococcota</taxon>
        <taxon>Myxococcia</taxon>
        <taxon>Myxococcales</taxon>
        <taxon>Cystobacterineae</taxon>
        <taxon>Archangiaceae</taxon>
        <taxon>Stigmatella</taxon>
    </lineage>
</organism>
<dbReference type="EMBL" id="AAMD01000043">
    <property type="protein sequence ID" value="EAU66989.1"/>
    <property type="molecule type" value="Genomic_DNA"/>
</dbReference>
<dbReference type="PATRIC" id="fig|378806.16.peg.6153"/>
<dbReference type="PANTHER" id="PTHR43394:SF1">
    <property type="entry name" value="ATP-BINDING CASSETTE SUB-FAMILY B MEMBER 10, MITOCHONDRIAL"/>
    <property type="match status" value="1"/>
</dbReference>
<dbReference type="Pfam" id="PF00664">
    <property type="entry name" value="ABC_membrane"/>
    <property type="match status" value="1"/>
</dbReference>
<feature type="domain" description="ABC transporter" evidence="11">
    <location>
        <begin position="501"/>
        <end position="734"/>
    </location>
</feature>
<evidence type="ECO:0000256" key="10">
    <source>
        <dbReference type="SAM" id="Phobius"/>
    </source>
</evidence>
<evidence type="ECO:0000256" key="5">
    <source>
        <dbReference type="ARBA" id="ARBA00022741"/>
    </source>
</evidence>
<keyword evidence="8 10" id="KW-1133">Transmembrane helix</keyword>
<dbReference type="RefSeq" id="WP_002613494.1">
    <property type="nucleotide sequence ID" value="NC_014623.1"/>
</dbReference>
<feature type="transmembrane region" description="Helical" evidence="10">
    <location>
        <begin position="189"/>
        <end position="210"/>
    </location>
</feature>
<accession>Q093R5</accession>
<feature type="transmembrane region" description="Helical" evidence="10">
    <location>
        <begin position="323"/>
        <end position="342"/>
    </location>
</feature>
<dbReference type="HOGENOM" id="CLU_000604_84_3_7"/>
<dbReference type="Pfam" id="PF03412">
    <property type="entry name" value="Peptidase_C39"/>
    <property type="match status" value="1"/>
</dbReference>
<gene>
    <name evidence="14" type="ordered locus">STAUR_3272</name>
    <name evidence="15" type="ORF">STIAU_4626</name>
</gene>
<dbReference type="eggNOG" id="COG2274">
    <property type="taxonomic scope" value="Bacteria"/>
</dbReference>
<evidence type="ECO:0000259" key="13">
    <source>
        <dbReference type="PROSITE" id="PS50990"/>
    </source>
</evidence>
<dbReference type="PANTHER" id="PTHR43394">
    <property type="entry name" value="ATP-DEPENDENT PERMEASE MDL1, MITOCHONDRIAL"/>
    <property type="match status" value="1"/>
</dbReference>
<evidence type="ECO:0000259" key="11">
    <source>
        <dbReference type="PROSITE" id="PS50893"/>
    </source>
</evidence>
<evidence type="ECO:0000256" key="9">
    <source>
        <dbReference type="ARBA" id="ARBA00023136"/>
    </source>
</evidence>
<dbReference type="EC" id="3.4.22.-" evidence="15"/>
<dbReference type="GO" id="GO:0005524">
    <property type="term" value="F:ATP binding"/>
    <property type="evidence" value="ECO:0007669"/>
    <property type="project" value="UniProtKB-KW"/>
</dbReference>
<dbReference type="PROSITE" id="PS50929">
    <property type="entry name" value="ABC_TM1F"/>
    <property type="match status" value="1"/>
</dbReference>
<sequence length="743" mass="80657">MKTDEASPQPSPLTHRFPALQNLQARARGRRIPIVHQLSETECGAACLAMTMGFHGRPTRLEQVRQTMGAARDGVSALDILRAARSFGMRGRGVSIGPEALRYLPTGTILHWQFSHFVVFERLGRDCVHVVDPGHGRRRVPMERFRQSFTGVALLLEPGEHFETRKAQPRNASRYALQVIQQSHSLGRILTVSLVLQLFALAVPALTGIIIDRVVPRGDQHLLLVVGLGLLSLAGFQLLTSLIRGHLLLELRTRMDSSMTLSFLEHLVSLSYAFFQVRAAGDLLARLNSNSTVREILSSSAISGVLDGVLVVLYLVLLVAVSPFMALLVLGLSLLQILILLLSTHRQRALLSENLEVEAKSQSYQIEMLTGIQTLKAFGVEHQAVQRFSELLVNVLNVSLKRGQLAAWVDALTGTLRMASPLILLTFGALQVLAGKMSLGTMMGLNALAGALLVPLANLVTTGTQLQLLRSYIERIDDVLDTPPERAPGQLGRSITLRGGIELDNVAFRYSPLAPLVVQDVSVRIAPGQFVAIVGRSGAGKSTLASLLLGLYLPTSGRVLFDAQDLSELDLHSVRSQLGVVPQEPAFFSSSLRANIALSDPGKPLESITEAARLAQLHEDIMAMPMGYDTPLVDQGASLSGGQRQRLALARALMQKPAVLLLDEATSALDAITERKVQQALAGLSCTRIVIAHRLSTVVEADLILVMDEGRLVESGSHEELLSRGGFYSRLVSAQVRQTGRLE</sequence>
<name>Q093R5_STIAD</name>
<dbReference type="GO" id="GO:0015421">
    <property type="term" value="F:ABC-type oligopeptide transporter activity"/>
    <property type="evidence" value="ECO:0007669"/>
    <property type="project" value="TreeGrafter"/>
</dbReference>
<keyword evidence="4 10" id="KW-0812">Transmembrane</keyword>
<dbReference type="PROSITE" id="PS50990">
    <property type="entry name" value="PEPTIDASE_C39"/>
    <property type="match status" value="1"/>
</dbReference>
<dbReference type="InterPro" id="IPR039421">
    <property type="entry name" value="Type_1_exporter"/>
</dbReference>
<dbReference type="InterPro" id="IPR003593">
    <property type="entry name" value="AAA+_ATPase"/>
</dbReference>
<dbReference type="Pfam" id="PF00005">
    <property type="entry name" value="ABC_tran"/>
    <property type="match status" value="1"/>
</dbReference>
<evidence type="ECO:0000313" key="16">
    <source>
        <dbReference type="Proteomes" id="UP000001351"/>
    </source>
</evidence>